<dbReference type="AlphaFoldDB" id="A0AAV7E881"/>
<evidence type="ECO:0000256" key="1">
    <source>
        <dbReference type="SAM" id="Coils"/>
    </source>
</evidence>
<reference evidence="2 3" key="1">
    <citation type="submission" date="2021-07" db="EMBL/GenBank/DDBJ databases">
        <title>The Aristolochia fimbriata genome: insights into angiosperm evolution, floral development and chemical biosynthesis.</title>
        <authorList>
            <person name="Jiao Y."/>
        </authorList>
    </citation>
    <scope>NUCLEOTIDE SEQUENCE [LARGE SCALE GENOMIC DNA]</scope>
    <source>
        <strain evidence="2">IBCAS-2021</strain>
        <tissue evidence="2">Leaf</tissue>
    </source>
</reference>
<feature type="coiled-coil region" evidence="1">
    <location>
        <begin position="74"/>
        <end position="108"/>
    </location>
</feature>
<evidence type="ECO:0000313" key="2">
    <source>
        <dbReference type="EMBL" id="KAG9445028.1"/>
    </source>
</evidence>
<dbReference type="Proteomes" id="UP000825729">
    <property type="component" value="Unassembled WGS sequence"/>
</dbReference>
<organism evidence="2 3">
    <name type="scientific">Aristolochia fimbriata</name>
    <name type="common">White veined hardy Dutchman's pipe vine</name>
    <dbReference type="NCBI Taxonomy" id="158543"/>
    <lineage>
        <taxon>Eukaryota</taxon>
        <taxon>Viridiplantae</taxon>
        <taxon>Streptophyta</taxon>
        <taxon>Embryophyta</taxon>
        <taxon>Tracheophyta</taxon>
        <taxon>Spermatophyta</taxon>
        <taxon>Magnoliopsida</taxon>
        <taxon>Magnoliidae</taxon>
        <taxon>Piperales</taxon>
        <taxon>Aristolochiaceae</taxon>
        <taxon>Aristolochia</taxon>
    </lineage>
</organism>
<gene>
    <name evidence="2" type="ORF">H6P81_016368</name>
</gene>
<proteinExistence type="predicted"/>
<sequence length="113" mass="12976">MPTSCHTSGRTTVTRTIIPRLIILRLPKVFIRRKYKIVRIQKSCVLDKVLVLAHHGGFERDLGSGLSRWKNRMVASSNEKANTLSTELQQAREEIASLKQNDEDRDEELCLMK</sequence>
<name>A0AAV7E881_ARIFI</name>
<keyword evidence="3" id="KW-1185">Reference proteome</keyword>
<comment type="caution">
    <text evidence="2">The sequence shown here is derived from an EMBL/GenBank/DDBJ whole genome shotgun (WGS) entry which is preliminary data.</text>
</comment>
<accession>A0AAV7E881</accession>
<dbReference type="EMBL" id="JAINDJ010000006">
    <property type="protein sequence ID" value="KAG9445028.1"/>
    <property type="molecule type" value="Genomic_DNA"/>
</dbReference>
<protein>
    <submittedName>
        <fullName evidence="2">Uncharacterized protein</fullName>
    </submittedName>
</protein>
<evidence type="ECO:0000313" key="3">
    <source>
        <dbReference type="Proteomes" id="UP000825729"/>
    </source>
</evidence>
<keyword evidence="1" id="KW-0175">Coiled coil</keyword>